<protein>
    <recommendedName>
        <fullName evidence="1">Co-chaperone DjlA N-terminal domain-containing protein</fullName>
    </recommendedName>
</protein>
<gene>
    <name evidence="2" type="ORF">CAL65_03490</name>
</gene>
<accession>A0A3E0X0N6</accession>
<dbReference type="EMBL" id="NFZW01000002">
    <property type="protein sequence ID" value="RFA38972.1"/>
    <property type="molecule type" value="Genomic_DNA"/>
</dbReference>
<dbReference type="SUPFAM" id="SSF158682">
    <property type="entry name" value="TerB-like"/>
    <property type="match status" value="1"/>
</dbReference>
<feature type="domain" description="Co-chaperone DjlA N-terminal" evidence="1">
    <location>
        <begin position="2"/>
        <end position="92"/>
    </location>
</feature>
<dbReference type="Pfam" id="PF05099">
    <property type="entry name" value="TerB"/>
    <property type="match status" value="1"/>
</dbReference>
<dbReference type="AlphaFoldDB" id="A0A3E0X0N6"/>
<dbReference type="Proteomes" id="UP000256763">
    <property type="component" value="Unassembled WGS sequence"/>
</dbReference>
<evidence type="ECO:0000259" key="1">
    <source>
        <dbReference type="Pfam" id="PF05099"/>
    </source>
</evidence>
<comment type="caution">
    <text evidence="2">The sequence shown here is derived from an EMBL/GenBank/DDBJ whole genome shotgun (WGS) entry which is preliminary data.</text>
</comment>
<evidence type="ECO:0000313" key="2">
    <source>
        <dbReference type="EMBL" id="RFA38972.1"/>
    </source>
</evidence>
<dbReference type="InterPro" id="IPR007791">
    <property type="entry name" value="DjlA_N"/>
</dbReference>
<reference evidence="3" key="1">
    <citation type="submission" date="2017-05" db="EMBL/GenBank/DDBJ databases">
        <authorList>
            <person name="Sharma S."/>
            <person name="Sidhu C."/>
            <person name="Pinnaka A.K."/>
        </authorList>
    </citation>
    <scope>NUCLEOTIDE SEQUENCE [LARGE SCALE GENOMIC DNA]</scope>
    <source>
        <strain evidence="3">AK93</strain>
    </source>
</reference>
<name>A0A3E0X0N6_9GAMM</name>
<proteinExistence type="predicted"/>
<keyword evidence="3" id="KW-1185">Reference proteome</keyword>
<dbReference type="Gene3D" id="1.10.3680.10">
    <property type="entry name" value="TerB-like"/>
    <property type="match status" value="1"/>
</dbReference>
<evidence type="ECO:0000313" key="3">
    <source>
        <dbReference type="Proteomes" id="UP000256763"/>
    </source>
</evidence>
<dbReference type="InterPro" id="IPR029024">
    <property type="entry name" value="TerB-like"/>
</dbReference>
<dbReference type="CDD" id="cd07313">
    <property type="entry name" value="terB_like_2"/>
    <property type="match status" value="1"/>
</dbReference>
<dbReference type="OrthoDB" id="5294347at2"/>
<sequence>MKQALLDKFGLSVEEAQELQALAEQEAEQAVSDYDFVSLINSHFEQAQKVRIIEKLWRVAYADRNLDKHQEHYVRRIAELLHVDHKDYIATKLRVQAELG</sequence>
<organism evidence="2 3">
    <name type="scientific">Alkalilimnicola ehrlichii</name>
    <dbReference type="NCBI Taxonomy" id="351052"/>
    <lineage>
        <taxon>Bacteria</taxon>
        <taxon>Pseudomonadati</taxon>
        <taxon>Pseudomonadota</taxon>
        <taxon>Gammaproteobacteria</taxon>
        <taxon>Chromatiales</taxon>
        <taxon>Ectothiorhodospiraceae</taxon>
        <taxon>Alkalilimnicola</taxon>
    </lineage>
</organism>